<reference evidence="9" key="1">
    <citation type="submission" date="2021-05" db="EMBL/GenBank/DDBJ databases">
        <authorList>
            <person name="Alioto T."/>
            <person name="Alioto T."/>
            <person name="Gomez Garrido J."/>
        </authorList>
    </citation>
    <scope>NUCLEOTIDE SEQUENCE</scope>
</reference>
<dbReference type="EMBL" id="HBUF01287061">
    <property type="protein sequence ID" value="CAG6688502.1"/>
    <property type="molecule type" value="Transcribed_RNA"/>
</dbReference>
<feature type="transmembrane region" description="Helical" evidence="6">
    <location>
        <begin position="146"/>
        <end position="168"/>
    </location>
</feature>
<dbReference type="Pfam" id="PF04893">
    <property type="entry name" value="Yip1"/>
    <property type="match status" value="1"/>
</dbReference>
<dbReference type="PANTHER" id="PTHR12822">
    <property type="entry name" value="PROTEIN YIPF"/>
    <property type="match status" value="1"/>
</dbReference>
<dbReference type="GO" id="GO:0031267">
    <property type="term" value="F:small GTPase binding"/>
    <property type="evidence" value="ECO:0007669"/>
    <property type="project" value="InterPro"/>
</dbReference>
<feature type="compositionally biased region" description="Polar residues" evidence="7">
    <location>
        <begin position="16"/>
        <end position="28"/>
    </location>
</feature>
<evidence type="ECO:0000256" key="3">
    <source>
        <dbReference type="ARBA" id="ARBA00022692"/>
    </source>
</evidence>
<name>A0A8D8V2Q4_9HEMI</name>
<evidence type="ECO:0000256" key="1">
    <source>
        <dbReference type="ARBA" id="ARBA00004141"/>
    </source>
</evidence>
<dbReference type="AlphaFoldDB" id="A0A8D8V2Q4"/>
<evidence type="ECO:0000256" key="7">
    <source>
        <dbReference type="SAM" id="MobiDB-lite"/>
    </source>
</evidence>
<feature type="transmembrane region" description="Helical" evidence="6">
    <location>
        <begin position="105"/>
        <end position="126"/>
    </location>
</feature>
<keyword evidence="5 6" id="KW-0472">Membrane</keyword>
<feature type="region of interest" description="Disordered" evidence="7">
    <location>
        <begin position="12"/>
        <end position="50"/>
    </location>
</feature>
<evidence type="ECO:0000256" key="5">
    <source>
        <dbReference type="ARBA" id="ARBA00023136"/>
    </source>
</evidence>
<comment type="subcellular location">
    <subcellularLocation>
        <location evidence="6">Golgi apparatus membrane</location>
        <topology evidence="6">Multi-pass membrane protein</topology>
    </subcellularLocation>
    <subcellularLocation>
        <location evidence="1">Membrane</location>
        <topology evidence="1">Multi-pass membrane protein</topology>
    </subcellularLocation>
</comment>
<dbReference type="EMBL" id="HBUF01287063">
    <property type="protein sequence ID" value="CAG6688504.1"/>
    <property type="molecule type" value="Transcribed_RNA"/>
</dbReference>
<dbReference type="PANTHER" id="PTHR12822:SF2">
    <property type="entry name" value="PROTEIN YIPF"/>
    <property type="match status" value="1"/>
</dbReference>
<dbReference type="EMBL" id="HBUF01354955">
    <property type="protein sequence ID" value="CAG6716707.1"/>
    <property type="molecule type" value="Transcribed_RNA"/>
</dbReference>
<dbReference type="GO" id="GO:0016192">
    <property type="term" value="P:vesicle-mediated transport"/>
    <property type="evidence" value="ECO:0007669"/>
    <property type="project" value="InterPro"/>
</dbReference>
<dbReference type="EMBL" id="HBUF01287062">
    <property type="protein sequence ID" value="CAG6688503.1"/>
    <property type="molecule type" value="Transcribed_RNA"/>
</dbReference>
<organism evidence="9">
    <name type="scientific">Cacopsylla melanoneura</name>
    <dbReference type="NCBI Taxonomy" id="428564"/>
    <lineage>
        <taxon>Eukaryota</taxon>
        <taxon>Metazoa</taxon>
        <taxon>Ecdysozoa</taxon>
        <taxon>Arthropoda</taxon>
        <taxon>Hexapoda</taxon>
        <taxon>Insecta</taxon>
        <taxon>Pterygota</taxon>
        <taxon>Neoptera</taxon>
        <taxon>Paraneoptera</taxon>
        <taxon>Hemiptera</taxon>
        <taxon>Sternorrhyncha</taxon>
        <taxon>Psylloidea</taxon>
        <taxon>Psyllidae</taxon>
        <taxon>Psyllinae</taxon>
        <taxon>Cacopsylla</taxon>
    </lineage>
</organism>
<feature type="compositionally biased region" description="Polar residues" evidence="7">
    <location>
        <begin position="37"/>
        <end position="49"/>
    </location>
</feature>
<dbReference type="InterPro" id="IPR039765">
    <property type="entry name" value="Yip5/YIPF1/YIPF2"/>
</dbReference>
<dbReference type="EMBL" id="HBUF01560703">
    <property type="protein sequence ID" value="CAG6762229.1"/>
    <property type="molecule type" value="Transcribed_RNA"/>
</dbReference>
<proteinExistence type="inferred from homology"/>
<dbReference type="EMBL" id="HBUF01354956">
    <property type="protein sequence ID" value="CAG6716708.1"/>
    <property type="molecule type" value="Transcribed_RNA"/>
</dbReference>
<evidence type="ECO:0000256" key="4">
    <source>
        <dbReference type="ARBA" id="ARBA00022989"/>
    </source>
</evidence>
<evidence type="ECO:0000313" key="9">
    <source>
        <dbReference type="EMBL" id="CAG6716708.1"/>
    </source>
</evidence>
<protein>
    <recommendedName>
        <fullName evidence="6">Protein YIPF</fullName>
    </recommendedName>
</protein>
<dbReference type="InterPro" id="IPR006977">
    <property type="entry name" value="Yip1_dom"/>
</dbReference>
<comment type="similarity">
    <text evidence="2 6">Belongs to the YIP1 family.</text>
</comment>
<evidence type="ECO:0000256" key="2">
    <source>
        <dbReference type="ARBA" id="ARBA00010596"/>
    </source>
</evidence>
<feature type="transmembrane region" description="Helical" evidence="6">
    <location>
        <begin position="238"/>
        <end position="260"/>
    </location>
</feature>
<feature type="transmembrane region" description="Helical" evidence="6">
    <location>
        <begin position="208"/>
        <end position="226"/>
    </location>
</feature>
<evidence type="ECO:0000256" key="6">
    <source>
        <dbReference type="RuleBase" id="RU361264"/>
    </source>
</evidence>
<dbReference type="EMBL" id="HBUF01354957">
    <property type="protein sequence ID" value="CAG6716709.1"/>
    <property type="molecule type" value="Transcribed_RNA"/>
</dbReference>
<accession>A0A8D8V2Q4</accession>
<keyword evidence="3 6" id="KW-0812">Transmembrane</keyword>
<keyword evidence="4 6" id="KW-1133">Transmembrane helix</keyword>
<evidence type="ECO:0000259" key="8">
    <source>
        <dbReference type="Pfam" id="PF04893"/>
    </source>
</evidence>
<dbReference type="GO" id="GO:0000139">
    <property type="term" value="C:Golgi membrane"/>
    <property type="evidence" value="ECO:0007669"/>
    <property type="project" value="UniProtKB-SubCell"/>
</dbReference>
<feature type="domain" description="Yip1" evidence="8">
    <location>
        <begin position="93"/>
        <end position="250"/>
    </location>
</feature>
<sequence length="285" mass="31996">MNQDKDILVDFEETNSSDFSFQSFPTEQQSHEKQLKPSDNQDQSPNQGLNDVVDGLAKPSNWSIEYFQKFFDVDTDTVISRIKGSIYPKYGDNYFQTYIKSKPDLYGPFWICATLIITIAISGNVANYLQAAASHKYNWKYDFHAISSSATAIFFYAWFVPIIVWGYLKYQNDSEVLNLSMLELLCVYGYSLSIYIPISILWVVQIGFLQSTLVVLGALLSGYILLTSILPAFREPRTLPLIVLGGLHTLLALGLMLKFFHVPAMTGSTPIPTGIPIVPASNITQ</sequence>
<feature type="transmembrane region" description="Helical" evidence="6">
    <location>
        <begin position="180"/>
        <end position="202"/>
    </location>
</feature>